<dbReference type="Proteomes" id="UP001501729">
    <property type="component" value="Unassembled WGS sequence"/>
</dbReference>
<gene>
    <name evidence="4" type="ORF">GCM10025751_51720</name>
</gene>
<sequence length="154" mass="17618">MSKIWYRCIRRATFLLHSTQFEKDNSSKPPRIPQNNETAQNRAQAEQFAFDINAPGMVEVTNKSHSNPAEHQYTVSIDDLTEELMACTCPHHVHRNAFCKHMAAVENATDDGTLEVFSSEDDEDEIEPEYCDCDSLGDFPCWPRVRTGRKELPN</sequence>
<dbReference type="GO" id="GO:0008270">
    <property type="term" value="F:zinc ion binding"/>
    <property type="evidence" value="ECO:0007669"/>
    <property type="project" value="UniProtKB-KW"/>
</dbReference>
<dbReference type="InterPro" id="IPR007527">
    <property type="entry name" value="Znf_SWIM"/>
</dbReference>
<feature type="domain" description="SWIM-type" evidence="3">
    <location>
        <begin position="73"/>
        <end position="110"/>
    </location>
</feature>
<proteinExistence type="predicted"/>
<organism evidence="4 5">
    <name type="scientific">Haladaptatus pallidirubidus</name>
    <dbReference type="NCBI Taxonomy" id="1008152"/>
    <lineage>
        <taxon>Archaea</taxon>
        <taxon>Methanobacteriati</taxon>
        <taxon>Methanobacteriota</taxon>
        <taxon>Stenosarchaea group</taxon>
        <taxon>Halobacteria</taxon>
        <taxon>Halobacteriales</taxon>
        <taxon>Haladaptataceae</taxon>
        <taxon>Haladaptatus</taxon>
    </lineage>
</organism>
<name>A0AAV3UPV1_9EURY</name>
<keyword evidence="1" id="KW-0862">Zinc</keyword>
<dbReference type="AlphaFoldDB" id="A0AAV3UPV1"/>
<evidence type="ECO:0000313" key="4">
    <source>
        <dbReference type="EMBL" id="GAA5063346.1"/>
    </source>
</evidence>
<protein>
    <recommendedName>
        <fullName evidence="3">SWIM-type domain-containing protein</fullName>
    </recommendedName>
</protein>
<keyword evidence="1" id="KW-0863">Zinc-finger</keyword>
<reference evidence="4 5" key="1">
    <citation type="journal article" date="2019" name="Int. J. Syst. Evol. Microbiol.">
        <title>The Global Catalogue of Microorganisms (GCM) 10K type strain sequencing project: providing services to taxonomists for standard genome sequencing and annotation.</title>
        <authorList>
            <consortium name="The Broad Institute Genomics Platform"/>
            <consortium name="The Broad Institute Genome Sequencing Center for Infectious Disease"/>
            <person name="Wu L."/>
            <person name="Ma J."/>
        </authorList>
    </citation>
    <scope>NUCLEOTIDE SEQUENCE [LARGE SCALE GENOMIC DNA]</scope>
    <source>
        <strain evidence="4 5">JCM 17504</strain>
    </source>
</reference>
<evidence type="ECO:0000256" key="2">
    <source>
        <dbReference type="SAM" id="MobiDB-lite"/>
    </source>
</evidence>
<evidence type="ECO:0000256" key="1">
    <source>
        <dbReference type="PROSITE-ProRule" id="PRU00325"/>
    </source>
</evidence>
<comment type="caution">
    <text evidence="4">The sequence shown here is derived from an EMBL/GenBank/DDBJ whole genome shotgun (WGS) entry which is preliminary data.</text>
</comment>
<dbReference type="PROSITE" id="PS50966">
    <property type="entry name" value="ZF_SWIM"/>
    <property type="match status" value="1"/>
</dbReference>
<feature type="region of interest" description="Disordered" evidence="2">
    <location>
        <begin position="21"/>
        <end position="42"/>
    </location>
</feature>
<feature type="compositionally biased region" description="Polar residues" evidence="2">
    <location>
        <begin position="33"/>
        <end position="42"/>
    </location>
</feature>
<evidence type="ECO:0000313" key="5">
    <source>
        <dbReference type="Proteomes" id="UP001501729"/>
    </source>
</evidence>
<keyword evidence="1" id="KW-0479">Metal-binding</keyword>
<dbReference type="EMBL" id="BAABKX010000026">
    <property type="protein sequence ID" value="GAA5063346.1"/>
    <property type="molecule type" value="Genomic_DNA"/>
</dbReference>
<keyword evidence="5" id="KW-1185">Reference proteome</keyword>
<dbReference type="RefSeq" id="WP_227777207.1">
    <property type="nucleotide sequence ID" value="NZ_BAABKX010000026.1"/>
</dbReference>
<accession>A0AAV3UPV1</accession>
<dbReference type="GeneID" id="68615915"/>
<evidence type="ECO:0000259" key="3">
    <source>
        <dbReference type="PROSITE" id="PS50966"/>
    </source>
</evidence>